<evidence type="ECO:0000256" key="1">
    <source>
        <dbReference type="SAM" id="MobiDB-lite"/>
    </source>
</evidence>
<protein>
    <recommendedName>
        <fullName evidence="5">Transmembrane protein</fullName>
    </recommendedName>
</protein>
<evidence type="ECO:0000313" key="4">
    <source>
        <dbReference type="Proteomes" id="UP000290189"/>
    </source>
</evidence>
<keyword evidence="2" id="KW-0812">Transmembrane</keyword>
<feature type="compositionally biased region" description="Basic and acidic residues" evidence="1">
    <location>
        <begin position="1"/>
        <end position="18"/>
    </location>
</feature>
<dbReference type="Proteomes" id="UP000290189">
    <property type="component" value="Unassembled WGS sequence"/>
</dbReference>
<dbReference type="AlphaFoldDB" id="A0A3P3YC67"/>
<accession>A0A3P3YC67</accession>
<feature type="region of interest" description="Disordered" evidence="1">
    <location>
        <begin position="1"/>
        <end position="27"/>
    </location>
</feature>
<keyword evidence="3" id="KW-0496">Mitochondrion</keyword>
<feature type="region of interest" description="Disordered" evidence="1">
    <location>
        <begin position="97"/>
        <end position="130"/>
    </location>
</feature>
<sequence>MLSSAHDVHQRGGRRPEYEQEQQYGGRDEVKEHARARHAIFEGSSAVTFAIAAVVLLVILVGGVLLFVDSSGNRVAEIENRYTAMNRVANPKKRIEEQMARSADDAATSAGKRNIRPVSPVSQDDRADSYARKVREKYHQRLAHMQEMQERQAREASSPEPEAIAHEVKGADAFQNQADAVPAPEAPAANAVPPRQDASDALEQSLKAIQDQLARLQEGMNKKQGENPTQPPSAAPQADAVRKAELDALIQQMAALRAQSAALEAAIEKAKGGT</sequence>
<evidence type="ECO:0000313" key="3">
    <source>
        <dbReference type="EMBL" id="SPQ97758.1"/>
    </source>
</evidence>
<dbReference type="EMBL" id="OVEO01000008">
    <property type="protein sequence ID" value="SPQ97758.1"/>
    <property type="molecule type" value="Genomic_DNA"/>
</dbReference>
<geneLocation type="mitochondrion" evidence="3"/>
<evidence type="ECO:0000256" key="2">
    <source>
        <dbReference type="SAM" id="Phobius"/>
    </source>
</evidence>
<organism evidence="3 4">
    <name type="scientific">Plasmodiophora brassicae</name>
    <name type="common">Clubroot disease agent</name>
    <dbReference type="NCBI Taxonomy" id="37360"/>
    <lineage>
        <taxon>Eukaryota</taxon>
        <taxon>Sar</taxon>
        <taxon>Rhizaria</taxon>
        <taxon>Endomyxa</taxon>
        <taxon>Phytomyxea</taxon>
        <taxon>Plasmodiophorida</taxon>
        <taxon>Plasmodiophoridae</taxon>
        <taxon>Plasmodiophora</taxon>
    </lineage>
</organism>
<keyword evidence="2" id="KW-1133">Transmembrane helix</keyword>
<reference evidence="3 4" key="1">
    <citation type="submission" date="2018-03" db="EMBL/GenBank/DDBJ databases">
        <authorList>
            <person name="Fogelqvist J."/>
        </authorList>
    </citation>
    <scope>NUCLEOTIDE SEQUENCE [LARGE SCALE GENOMIC DNA]</scope>
</reference>
<gene>
    <name evidence="3" type="ORF">PLBR_LOCUS4973</name>
</gene>
<feature type="region of interest" description="Disordered" evidence="1">
    <location>
        <begin position="214"/>
        <end position="241"/>
    </location>
</feature>
<feature type="transmembrane region" description="Helical" evidence="2">
    <location>
        <begin position="46"/>
        <end position="68"/>
    </location>
</feature>
<proteinExistence type="predicted"/>
<keyword evidence="2" id="KW-0472">Membrane</keyword>
<evidence type="ECO:0008006" key="5">
    <source>
        <dbReference type="Google" id="ProtNLM"/>
    </source>
</evidence>
<name>A0A3P3YC67_PLABS</name>